<dbReference type="GO" id="GO:0034663">
    <property type="term" value="C:endoplasmic reticulum chaperone complex"/>
    <property type="evidence" value="ECO:0007669"/>
    <property type="project" value="TreeGrafter"/>
</dbReference>
<reference evidence="1 2" key="1">
    <citation type="journal article" date="2013" name="Nature">
        <title>Insights into bilaterian evolution from three spiralian genomes.</title>
        <authorList>
            <person name="Simakov O."/>
            <person name="Marletaz F."/>
            <person name="Cho S.J."/>
            <person name="Edsinger-Gonzales E."/>
            <person name="Havlak P."/>
            <person name="Hellsten U."/>
            <person name="Kuo D.H."/>
            <person name="Larsson T."/>
            <person name="Lv J."/>
            <person name="Arendt D."/>
            <person name="Savage R."/>
            <person name="Osoegawa K."/>
            <person name="de Jong P."/>
            <person name="Grimwood J."/>
            <person name="Chapman J.A."/>
            <person name="Shapiro H."/>
            <person name="Aerts A."/>
            <person name="Otillar R.P."/>
            <person name="Terry A.Y."/>
            <person name="Boore J.L."/>
            <person name="Grigoriev I.V."/>
            <person name="Lindberg D.R."/>
            <person name="Seaver E.C."/>
            <person name="Weisblat D.A."/>
            <person name="Putnam N.H."/>
            <person name="Rokhsar D.S."/>
        </authorList>
    </citation>
    <scope>NUCLEOTIDE SEQUENCE [LARGE SCALE GENOMIC DNA]</scope>
</reference>
<evidence type="ECO:0000313" key="1">
    <source>
        <dbReference type="EMBL" id="ESO89027.1"/>
    </source>
</evidence>
<gene>
    <name evidence="1" type="ORF">LOTGIDRAFT_154102</name>
</gene>
<name>V3ZXC4_LOTGI</name>
<accession>V3ZXC4</accession>
<evidence type="ECO:0008006" key="3">
    <source>
        <dbReference type="Google" id="ProtNLM"/>
    </source>
</evidence>
<dbReference type="AlphaFoldDB" id="V3ZXC4"/>
<dbReference type="GO" id="GO:0005576">
    <property type="term" value="C:extracellular region"/>
    <property type="evidence" value="ECO:0007669"/>
    <property type="project" value="TreeGrafter"/>
</dbReference>
<dbReference type="PANTHER" id="PTHR15881:SF2">
    <property type="entry name" value="MARGINAL ZONE B- AND B1-CELL-SPECIFIC PROTEIN"/>
    <property type="match status" value="1"/>
</dbReference>
<dbReference type="HOGENOM" id="CLU_113467_1_0_1"/>
<dbReference type="CTD" id="20236211"/>
<dbReference type="InterPro" id="IPR052682">
    <property type="entry name" value="MZB1"/>
</dbReference>
<dbReference type="OMA" id="QNWQDYG"/>
<dbReference type="KEGG" id="lgi:LOTGIDRAFT_154102"/>
<dbReference type="Proteomes" id="UP000030746">
    <property type="component" value="Unassembled WGS sequence"/>
</dbReference>
<proteinExistence type="predicted"/>
<protein>
    <recommendedName>
        <fullName evidence="3">DUF3456 domain-containing protein</fullName>
    </recommendedName>
</protein>
<evidence type="ECO:0000313" key="2">
    <source>
        <dbReference type="Proteomes" id="UP000030746"/>
    </source>
</evidence>
<dbReference type="PANTHER" id="PTHR15881">
    <property type="entry name" value="MARGINAL ZONE B- AND B1-CELL-SPECIFIC PROTEIN"/>
    <property type="match status" value="1"/>
</dbReference>
<organism evidence="1 2">
    <name type="scientific">Lottia gigantea</name>
    <name type="common">Giant owl limpet</name>
    <dbReference type="NCBI Taxonomy" id="225164"/>
    <lineage>
        <taxon>Eukaryota</taxon>
        <taxon>Metazoa</taxon>
        <taxon>Spiralia</taxon>
        <taxon>Lophotrochozoa</taxon>
        <taxon>Mollusca</taxon>
        <taxon>Gastropoda</taxon>
        <taxon>Patellogastropoda</taxon>
        <taxon>Lottioidea</taxon>
        <taxon>Lottiidae</taxon>
        <taxon>Lottia</taxon>
    </lineage>
</organism>
<dbReference type="GeneID" id="20236211"/>
<dbReference type="EMBL" id="KB202619">
    <property type="protein sequence ID" value="ESO89027.1"/>
    <property type="molecule type" value="Genomic_DNA"/>
</dbReference>
<dbReference type="RefSeq" id="XP_009060073.1">
    <property type="nucleotide sequence ID" value="XM_009061825.1"/>
</dbReference>
<keyword evidence="2" id="KW-1185">Reference proteome</keyword>
<sequence>MEKSFQQVDVKSTSGDIIPETFDGSAGNLKFSSPSLPDDDDSIMLPKSVRCDGCLSLAYQIIEAFDKSHSKKKSVKILPETDVLDILDTLCSSKFDAMGLRNVDGVTKLSGPGLDITNQPGMIMSGGRWHQRMRYLCGNIVGEVGEEEIYDNYLFNRNHMGDVLCRGTGVTNSCIDAKNNRKNEKLKRKDEF</sequence>
<dbReference type="OrthoDB" id="448621at2759"/>